<reference evidence="3" key="1">
    <citation type="submission" date="2016-10" db="EMBL/GenBank/DDBJ databases">
        <authorList>
            <person name="Varghese N."/>
            <person name="Submissions S."/>
        </authorList>
    </citation>
    <scope>NUCLEOTIDE SEQUENCE [LARGE SCALE GENOMIC DNA]</scope>
    <source>
        <strain evidence="3">DSM 1551</strain>
    </source>
</reference>
<keyword evidence="1" id="KW-0946">Virion</keyword>
<organism evidence="2 3">
    <name type="scientific">Thomasclavelia cocleata</name>
    <dbReference type="NCBI Taxonomy" id="69824"/>
    <lineage>
        <taxon>Bacteria</taxon>
        <taxon>Bacillati</taxon>
        <taxon>Bacillota</taxon>
        <taxon>Erysipelotrichia</taxon>
        <taxon>Erysipelotrichales</taxon>
        <taxon>Coprobacillaceae</taxon>
        <taxon>Thomasclavelia</taxon>
    </lineage>
</organism>
<dbReference type="InterPro" id="IPR014099">
    <property type="entry name" value="Spore_coat_GerQ"/>
</dbReference>
<dbReference type="Proteomes" id="UP000198558">
    <property type="component" value="Unassembled WGS sequence"/>
</dbReference>
<keyword evidence="3" id="KW-1185">Reference proteome</keyword>
<proteinExistence type="predicted"/>
<dbReference type="GeneID" id="78287373"/>
<dbReference type="OrthoDB" id="1643178at2"/>
<protein>
    <submittedName>
        <fullName evidence="1">Spore coat protein GerQ</fullName>
    </submittedName>
    <submittedName>
        <fullName evidence="2">Spore germination protein Q</fullName>
    </submittedName>
</protein>
<evidence type="ECO:0000313" key="2">
    <source>
        <dbReference type="EMBL" id="SET14133.1"/>
    </source>
</evidence>
<dbReference type="RefSeq" id="WP_092351852.1">
    <property type="nucleotide sequence ID" value="NZ_BLMI01000170.1"/>
</dbReference>
<reference evidence="1 4" key="3">
    <citation type="journal article" date="2020" name="Microbiome">
        <title>Single-cell genomics of uncultured bacteria reveals dietary fiber responders in the mouse gut microbiota.</title>
        <authorList>
            <person name="Chijiiwa R."/>
            <person name="Hosokawa M."/>
            <person name="Kogawa M."/>
            <person name="Nishikawa Y."/>
            <person name="Ide K."/>
            <person name="Sakanashi C."/>
            <person name="Takahashi K."/>
            <person name="Takeyama H."/>
        </authorList>
    </citation>
    <scope>NUCLEOTIDE SEQUENCE [LARGE SCALE GENOMIC DNA]</scope>
    <source>
        <strain evidence="1">IMSAGC_017</strain>
    </source>
</reference>
<evidence type="ECO:0000313" key="4">
    <source>
        <dbReference type="Proteomes" id="UP000490821"/>
    </source>
</evidence>
<gene>
    <name evidence="1" type="primary">gerQ</name>
    <name evidence="1" type="ORF">IMSAGC017_01376</name>
    <name evidence="2" type="ORF">SAMN04489758_10267</name>
</gene>
<dbReference type="EMBL" id="BLMI01000170">
    <property type="protein sequence ID" value="GFI41333.1"/>
    <property type="molecule type" value="Genomic_DNA"/>
</dbReference>
<dbReference type="EMBL" id="FOIN01000002">
    <property type="protein sequence ID" value="SET14133.1"/>
    <property type="molecule type" value="Genomic_DNA"/>
</dbReference>
<dbReference type="AlphaFoldDB" id="A0A1I0C467"/>
<accession>A0A1I0C467</accession>
<evidence type="ECO:0000313" key="3">
    <source>
        <dbReference type="Proteomes" id="UP000198558"/>
    </source>
</evidence>
<sequence length="115" mass="13346">MDYFDDLNPYMVRQQEGESLTGEAPVVPPVNPGIIGQAFLGNVIKLNIGKLGTFYFSYNGSEKWRDKSYVGIIEDAGRDYFIIKEPNSSKRFLLSYVYLLWSEFDEELNYQFSYQ</sequence>
<reference evidence="2" key="2">
    <citation type="submission" date="2016-10" db="EMBL/GenBank/DDBJ databases">
        <authorList>
            <person name="de Groot N.N."/>
        </authorList>
    </citation>
    <scope>NUCLEOTIDE SEQUENCE [LARGE SCALE GENOMIC DNA]</scope>
    <source>
        <strain evidence="2">DSM 1551</strain>
    </source>
</reference>
<dbReference type="Pfam" id="PF09671">
    <property type="entry name" value="Spore_GerQ"/>
    <property type="match status" value="1"/>
</dbReference>
<keyword evidence="1" id="KW-0167">Capsid protein</keyword>
<name>A0A1I0C467_9FIRM</name>
<evidence type="ECO:0000313" key="1">
    <source>
        <dbReference type="EMBL" id="GFI41333.1"/>
    </source>
</evidence>
<dbReference type="Proteomes" id="UP000490821">
    <property type="component" value="Unassembled WGS sequence"/>
</dbReference>